<comment type="caution">
    <text evidence="2">The sequence shown here is derived from an EMBL/GenBank/DDBJ whole genome shotgun (WGS) entry which is preliminary data.</text>
</comment>
<organism evidence="2 3">
    <name type="scientific">Sphingorhabdus arenilitoris</name>
    <dbReference type="NCBI Taxonomy" id="1490041"/>
    <lineage>
        <taxon>Bacteria</taxon>
        <taxon>Pseudomonadati</taxon>
        <taxon>Pseudomonadota</taxon>
        <taxon>Alphaproteobacteria</taxon>
        <taxon>Sphingomonadales</taxon>
        <taxon>Sphingomonadaceae</taxon>
        <taxon>Sphingorhabdus</taxon>
    </lineage>
</organism>
<reference evidence="3" key="1">
    <citation type="journal article" date="2019" name="Int. J. Syst. Evol. Microbiol.">
        <title>The Global Catalogue of Microorganisms (GCM) 10K type strain sequencing project: providing services to taxonomists for standard genome sequencing and annotation.</title>
        <authorList>
            <consortium name="The Broad Institute Genomics Platform"/>
            <consortium name="The Broad Institute Genome Sequencing Center for Infectious Disease"/>
            <person name="Wu L."/>
            <person name="Ma J."/>
        </authorList>
    </citation>
    <scope>NUCLEOTIDE SEQUENCE [LARGE SCALE GENOMIC DNA]</scope>
    <source>
        <strain evidence="3">CECT 8531</strain>
    </source>
</reference>
<proteinExistence type="predicted"/>
<sequence>MRIPSILIGAVLISVTAGCGGKSSSEEEAVTTQADVVRQVAGTAAGVGSGVSAADLPEFVAVYPGGKVASNIKMNSEEQLSGMTSYLVKADRAKVIEFYKAQFAKNGLAAKMEAEAEESYTLAGENAQAGTSLLVVISPAEDGETMVALTHGRKRNPQPDADAATDAAPQEAQ</sequence>
<evidence type="ECO:0000313" key="2">
    <source>
        <dbReference type="EMBL" id="MFC4290996.1"/>
    </source>
</evidence>
<dbReference type="RefSeq" id="WP_381420596.1">
    <property type="nucleotide sequence ID" value="NZ_JBHSDH010000006.1"/>
</dbReference>
<name>A0ABV8RFG2_9SPHN</name>
<evidence type="ECO:0000313" key="3">
    <source>
        <dbReference type="Proteomes" id="UP001595887"/>
    </source>
</evidence>
<feature type="compositionally biased region" description="Low complexity" evidence="1">
    <location>
        <begin position="158"/>
        <end position="173"/>
    </location>
</feature>
<gene>
    <name evidence="2" type="ORF">ACFOWX_01020</name>
</gene>
<protein>
    <submittedName>
        <fullName evidence="2">Uncharacterized protein</fullName>
    </submittedName>
</protein>
<accession>A0ABV8RFG2</accession>
<feature type="region of interest" description="Disordered" evidence="1">
    <location>
        <begin position="151"/>
        <end position="173"/>
    </location>
</feature>
<keyword evidence="3" id="KW-1185">Reference proteome</keyword>
<dbReference type="PROSITE" id="PS51257">
    <property type="entry name" value="PROKAR_LIPOPROTEIN"/>
    <property type="match status" value="1"/>
</dbReference>
<dbReference type="Proteomes" id="UP001595887">
    <property type="component" value="Unassembled WGS sequence"/>
</dbReference>
<evidence type="ECO:0000256" key="1">
    <source>
        <dbReference type="SAM" id="MobiDB-lite"/>
    </source>
</evidence>
<dbReference type="EMBL" id="JBHSDH010000006">
    <property type="protein sequence ID" value="MFC4290996.1"/>
    <property type="molecule type" value="Genomic_DNA"/>
</dbReference>